<keyword evidence="2 9" id="KW-0436">Ligase</keyword>
<dbReference type="InterPro" id="IPR004618">
    <property type="entry name" value="AsnA"/>
</dbReference>
<dbReference type="PANTHER" id="PTHR30073">
    <property type="entry name" value="ASPARTATE--AMMONIA LIGASE"/>
    <property type="match status" value="1"/>
</dbReference>
<dbReference type="PANTHER" id="PTHR30073:SF5">
    <property type="entry name" value="ASPARTATE--AMMONIA LIGASE"/>
    <property type="match status" value="1"/>
</dbReference>
<evidence type="ECO:0000313" key="9">
    <source>
        <dbReference type="EMBL" id="TET46041.1"/>
    </source>
</evidence>
<name>A0A523UUS8_UNCT6</name>
<proteinExistence type="predicted"/>
<keyword evidence="6" id="KW-0061">Asparagine biosynthesis</keyword>
<sequence>MADKKADLAGPGIGDYDELVKILPQGYSPLLTAKETMEALFAAKDYIEDNLCKELNLIMVQVPLIVDVESGVNDMLDRDGSRTPIQFHISNDHDKNPVDAQVVQAATKWKRVALKQFGMRVGEGICTDMKAVRKDYFLDHDHSAYVDQWDWELVITEKQRNLDYLKEVVRKIWKVLKGAEVRVQELFPQLKTDKYPSLPEQLTFLHAEEILEKFPDLPRKQRETEIVKEYPAVFIIGIGWTLEDGYPHEMRAADYDDWMTETRSETGKTMHGLNGDILVWNHVTKRRHELTSMGIRVNAETLKKQLEMTGQQDFLELPYHQAIVNNEIPLSIGGGIGQSRTYMLLLKKAHLGEVSVTVWPKILKDMCKKKNIHVLE</sequence>
<evidence type="ECO:0000259" key="8">
    <source>
        <dbReference type="PROSITE" id="PS50862"/>
    </source>
</evidence>
<dbReference type="Gene3D" id="3.30.930.10">
    <property type="entry name" value="Bira Bifunctional Protein, Domain 2"/>
    <property type="match status" value="1"/>
</dbReference>
<dbReference type="SUPFAM" id="SSF55681">
    <property type="entry name" value="Class II aaRS and biotin synthetases"/>
    <property type="match status" value="1"/>
</dbReference>
<evidence type="ECO:0000313" key="10">
    <source>
        <dbReference type="Proteomes" id="UP000315525"/>
    </source>
</evidence>
<protein>
    <recommendedName>
        <fullName evidence="7">Aspartate--ammonia ligase</fullName>
        <ecNumber evidence="7">6.3.1.1</ecNumber>
    </recommendedName>
</protein>
<evidence type="ECO:0000256" key="2">
    <source>
        <dbReference type="ARBA" id="ARBA00022598"/>
    </source>
</evidence>
<dbReference type="AlphaFoldDB" id="A0A523UUS8"/>
<dbReference type="GO" id="GO:0005524">
    <property type="term" value="F:ATP binding"/>
    <property type="evidence" value="ECO:0007669"/>
    <property type="project" value="UniProtKB-KW"/>
</dbReference>
<organism evidence="9 10">
    <name type="scientific">candidate division TA06 bacterium</name>
    <dbReference type="NCBI Taxonomy" id="2250710"/>
    <lineage>
        <taxon>Bacteria</taxon>
        <taxon>Bacteria division TA06</taxon>
    </lineage>
</organism>
<evidence type="ECO:0000256" key="4">
    <source>
        <dbReference type="ARBA" id="ARBA00022741"/>
    </source>
</evidence>
<dbReference type="GO" id="GO:0005829">
    <property type="term" value="C:cytosol"/>
    <property type="evidence" value="ECO:0007669"/>
    <property type="project" value="TreeGrafter"/>
</dbReference>
<dbReference type="EC" id="6.3.1.1" evidence="7"/>
<keyword evidence="4" id="KW-0547">Nucleotide-binding</keyword>
<accession>A0A523UUS8</accession>
<evidence type="ECO:0000256" key="6">
    <source>
        <dbReference type="ARBA" id="ARBA00022888"/>
    </source>
</evidence>
<comment type="caution">
    <text evidence="9">The sequence shown here is derived from an EMBL/GenBank/DDBJ whole genome shotgun (WGS) entry which is preliminary data.</text>
</comment>
<dbReference type="Pfam" id="PF03590">
    <property type="entry name" value="AsnA"/>
    <property type="match status" value="1"/>
</dbReference>
<dbReference type="GO" id="GO:0004071">
    <property type="term" value="F:aspartate-ammonia ligase activity"/>
    <property type="evidence" value="ECO:0007669"/>
    <property type="project" value="UniProtKB-UniRule"/>
</dbReference>
<keyword evidence="5" id="KW-0067">ATP-binding</keyword>
<gene>
    <name evidence="9" type="ORF">E3J62_05760</name>
</gene>
<evidence type="ECO:0000256" key="1">
    <source>
        <dbReference type="ARBA" id="ARBA00022490"/>
    </source>
</evidence>
<reference evidence="9 10" key="1">
    <citation type="submission" date="2019-03" db="EMBL/GenBank/DDBJ databases">
        <title>Metabolic potential of uncultured bacteria and archaea associated with petroleum seepage in deep-sea sediments.</title>
        <authorList>
            <person name="Dong X."/>
            <person name="Hubert C."/>
        </authorList>
    </citation>
    <scope>NUCLEOTIDE SEQUENCE [LARGE SCALE GENOMIC DNA]</scope>
    <source>
        <strain evidence="9">E44_bin18</strain>
    </source>
</reference>
<feature type="domain" description="Aminoacyl-transfer RNA synthetases class-II family profile" evidence="8">
    <location>
        <begin position="130"/>
        <end position="360"/>
    </location>
</feature>
<dbReference type="EMBL" id="SOJN01000070">
    <property type="protein sequence ID" value="TET46041.1"/>
    <property type="molecule type" value="Genomic_DNA"/>
</dbReference>
<dbReference type="InterPro" id="IPR006195">
    <property type="entry name" value="aa-tRNA-synth_II"/>
</dbReference>
<dbReference type="InterPro" id="IPR045864">
    <property type="entry name" value="aa-tRNA-synth_II/BPL/LPL"/>
</dbReference>
<dbReference type="Proteomes" id="UP000315525">
    <property type="component" value="Unassembled WGS sequence"/>
</dbReference>
<keyword evidence="3" id="KW-0028">Amino-acid biosynthesis</keyword>
<keyword evidence="1" id="KW-0963">Cytoplasm</keyword>
<dbReference type="NCBIfam" id="TIGR00669">
    <property type="entry name" value="asnA"/>
    <property type="match status" value="1"/>
</dbReference>
<evidence type="ECO:0000256" key="5">
    <source>
        <dbReference type="ARBA" id="ARBA00022840"/>
    </source>
</evidence>
<dbReference type="GO" id="GO:0006529">
    <property type="term" value="P:asparagine biosynthetic process"/>
    <property type="evidence" value="ECO:0007669"/>
    <property type="project" value="UniProtKB-UniRule"/>
</dbReference>
<dbReference type="PIRSF" id="PIRSF001555">
    <property type="entry name" value="Asp_ammon_ligase"/>
    <property type="match status" value="1"/>
</dbReference>
<dbReference type="PROSITE" id="PS50862">
    <property type="entry name" value="AA_TRNA_LIGASE_II"/>
    <property type="match status" value="1"/>
</dbReference>
<evidence type="ECO:0000256" key="3">
    <source>
        <dbReference type="ARBA" id="ARBA00022605"/>
    </source>
</evidence>
<evidence type="ECO:0000256" key="7">
    <source>
        <dbReference type="NCBIfam" id="TIGR00669"/>
    </source>
</evidence>